<proteinExistence type="predicted"/>
<accession>A0A5D2Q1S2</accession>
<dbReference type="AlphaFoldDB" id="A0A5D2Q1S2"/>
<evidence type="ECO:0000313" key="2">
    <source>
        <dbReference type="Proteomes" id="UP000322667"/>
    </source>
</evidence>
<protein>
    <submittedName>
        <fullName evidence="1">Uncharacterized protein</fullName>
    </submittedName>
</protein>
<keyword evidence="2" id="KW-1185">Reference proteome</keyword>
<evidence type="ECO:0000313" key="1">
    <source>
        <dbReference type="EMBL" id="TYI21354.1"/>
    </source>
</evidence>
<dbReference type="Proteomes" id="UP000322667">
    <property type="component" value="Chromosome A06"/>
</dbReference>
<reference evidence="1 2" key="1">
    <citation type="submission" date="2019-07" db="EMBL/GenBank/DDBJ databases">
        <title>WGS assembly of Gossypium tomentosum.</title>
        <authorList>
            <person name="Chen Z.J."/>
            <person name="Sreedasyam A."/>
            <person name="Ando A."/>
            <person name="Song Q."/>
            <person name="De L."/>
            <person name="Hulse-Kemp A."/>
            <person name="Ding M."/>
            <person name="Ye W."/>
            <person name="Kirkbride R."/>
            <person name="Jenkins J."/>
            <person name="Plott C."/>
            <person name="Lovell J."/>
            <person name="Lin Y.-M."/>
            <person name="Vaughn R."/>
            <person name="Liu B."/>
            <person name="Li W."/>
            <person name="Simpson S."/>
            <person name="Scheffler B."/>
            <person name="Saski C."/>
            <person name="Grover C."/>
            <person name="Hu G."/>
            <person name="Conover J."/>
            <person name="Carlson J."/>
            <person name="Shu S."/>
            <person name="Boston L."/>
            <person name="Williams M."/>
            <person name="Peterson D."/>
            <person name="Mcgee K."/>
            <person name="Jones D."/>
            <person name="Wendel J."/>
            <person name="Stelly D."/>
            <person name="Grimwood J."/>
            <person name="Schmutz J."/>
        </authorList>
    </citation>
    <scope>NUCLEOTIDE SEQUENCE [LARGE SCALE GENOMIC DNA]</scope>
    <source>
        <strain evidence="1">7179.01</strain>
    </source>
</reference>
<gene>
    <name evidence="1" type="ORF">ES332_A06G032900v1</name>
</gene>
<organism evidence="1 2">
    <name type="scientific">Gossypium tomentosum</name>
    <name type="common">Hawaiian cotton</name>
    <name type="synonym">Gossypium sandvicense</name>
    <dbReference type="NCBI Taxonomy" id="34277"/>
    <lineage>
        <taxon>Eukaryota</taxon>
        <taxon>Viridiplantae</taxon>
        <taxon>Streptophyta</taxon>
        <taxon>Embryophyta</taxon>
        <taxon>Tracheophyta</taxon>
        <taxon>Spermatophyta</taxon>
        <taxon>Magnoliopsida</taxon>
        <taxon>eudicotyledons</taxon>
        <taxon>Gunneridae</taxon>
        <taxon>Pentapetalae</taxon>
        <taxon>rosids</taxon>
        <taxon>malvids</taxon>
        <taxon>Malvales</taxon>
        <taxon>Malvaceae</taxon>
        <taxon>Malvoideae</taxon>
        <taxon>Gossypium</taxon>
    </lineage>
</organism>
<name>A0A5D2Q1S2_GOSTO</name>
<dbReference type="EMBL" id="CM017615">
    <property type="protein sequence ID" value="TYI21354.1"/>
    <property type="molecule type" value="Genomic_DNA"/>
</dbReference>
<sequence>MTMNGMDSTIRASFFLLKLRPFTLMGLLRPMKFRLHFSILPNQPNANYSSLQSLVPASQLAMLRVQKCSPTLLS</sequence>